<keyword evidence="1" id="KW-0732">Signal</keyword>
<reference evidence="2 3" key="1">
    <citation type="submission" date="2019-03" db="EMBL/GenBank/DDBJ databases">
        <title>Genomic Encyclopedia of Type Strains, Phase IV (KMG-IV): sequencing the most valuable type-strain genomes for metagenomic binning, comparative biology and taxonomic classification.</title>
        <authorList>
            <person name="Goeker M."/>
        </authorList>
    </citation>
    <scope>NUCLEOTIDE SEQUENCE [LARGE SCALE GENOMIC DNA]</scope>
    <source>
        <strain evidence="2 3">DSM 21667</strain>
    </source>
</reference>
<organism evidence="2 3">
    <name type="scientific">Tahibacter aquaticus</name>
    <dbReference type="NCBI Taxonomy" id="520092"/>
    <lineage>
        <taxon>Bacteria</taxon>
        <taxon>Pseudomonadati</taxon>
        <taxon>Pseudomonadota</taxon>
        <taxon>Gammaproteobacteria</taxon>
        <taxon>Lysobacterales</taxon>
        <taxon>Rhodanobacteraceae</taxon>
        <taxon>Tahibacter</taxon>
    </lineage>
</organism>
<feature type="chain" id="PRO_5020361206" evidence="1">
    <location>
        <begin position="27"/>
        <end position="85"/>
    </location>
</feature>
<dbReference type="EMBL" id="SNZH01000004">
    <property type="protein sequence ID" value="TDR45952.1"/>
    <property type="molecule type" value="Genomic_DNA"/>
</dbReference>
<dbReference type="RefSeq" id="WP_133818308.1">
    <property type="nucleotide sequence ID" value="NZ_SNZH01000004.1"/>
</dbReference>
<sequence>MKNTTRSIMYFCAALLAGLSSNAAFAAQCVGERHAMEGADHHMQAICYADPYEGQLQDCSFAFGVYSVLANQYEQCIARDHGNVG</sequence>
<proteinExistence type="predicted"/>
<evidence type="ECO:0000313" key="2">
    <source>
        <dbReference type="EMBL" id="TDR45952.1"/>
    </source>
</evidence>
<dbReference type="AlphaFoldDB" id="A0A4R6Z2X2"/>
<gene>
    <name evidence="2" type="ORF">DFR29_104389</name>
</gene>
<feature type="signal peptide" evidence="1">
    <location>
        <begin position="1"/>
        <end position="26"/>
    </location>
</feature>
<accession>A0A4R6Z2X2</accession>
<keyword evidence="3" id="KW-1185">Reference proteome</keyword>
<name>A0A4R6Z2X2_9GAMM</name>
<dbReference type="Proteomes" id="UP000295293">
    <property type="component" value="Unassembled WGS sequence"/>
</dbReference>
<protein>
    <submittedName>
        <fullName evidence="2">Uncharacterized protein</fullName>
    </submittedName>
</protein>
<evidence type="ECO:0000256" key="1">
    <source>
        <dbReference type="SAM" id="SignalP"/>
    </source>
</evidence>
<evidence type="ECO:0000313" key="3">
    <source>
        <dbReference type="Proteomes" id="UP000295293"/>
    </source>
</evidence>
<comment type="caution">
    <text evidence="2">The sequence shown here is derived from an EMBL/GenBank/DDBJ whole genome shotgun (WGS) entry which is preliminary data.</text>
</comment>